<dbReference type="InterPro" id="IPR000092">
    <property type="entry name" value="Polyprenyl_synt"/>
</dbReference>
<comment type="similarity">
    <text evidence="3">Belongs to the FPP/GGPP synthase family.</text>
</comment>
<dbReference type="STRING" id="667725.A0A0L0FXB4"/>
<gene>
    <name evidence="4" type="ORF">SARC_06474</name>
</gene>
<dbReference type="eggNOG" id="KOG0777">
    <property type="taxonomic scope" value="Eukaryota"/>
</dbReference>
<dbReference type="GO" id="GO:0004659">
    <property type="term" value="F:prenyltransferase activity"/>
    <property type="evidence" value="ECO:0007669"/>
    <property type="project" value="InterPro"/>
</dbReference>
<dbReference type="GeneID" id="25906978"/>
<reference evidence="4 5" key="1">
    <citation type="submission" date="2011-02" db="EMBL/GenBank/DDBJ databases">
        <title>The Genome Sequence of Sphaeroforma arctica JP610.</title>
        <authorList>
            <consortium name="The Broad Institute Genome Sequencing Platform"/>
            <person name="Russ C."/>
            <person name="Cuomo C."/>
            <person name="Young S.K."/>
            <person name="Zeng Q."/>
            <person name="Gargeya S."/>
            <person name="Alvarado L."/>
            <person name="Berlin A."/>
            <person name="Chapman S.B."/>
            <person name="Chen Z."/>
            <person name="Freedman E."/>
            <person name="Gellesch M."/>
            <person name="Goldberg J."/>
            <person name="Griggs A."/>
            <person name="Gujja S."/>
            <person name="Heilman E."/>
            <person name="Heiman D."/>
            <person name="Howarth C."/>
            <person name="Mehta T."/>
            <person name="Neiman D."/>
            <person name="Pearson M."/>
            <person name="Roberts A."/>
            <person name="Saif S."/>
            <person name="Shea T."/>
            <person name="Shenoy N."/>
            <person name="Sisk P."/>
            <person name="Stolte C."/>
            <person name="Sykes S."/>
            <person name="White J."/>
            <person name="Yandava C."/>
            <person name="Burger G."/>
            <person name="Gray M.W."/>
            <person name="Holland P.W.H."/>
            <person name="King N."/>
            <person name="Lang F.B.F."/>
            <person name="Roger A.J."/>
            <person name="Ruiz-Trillo I."/>
            <person name="Haas B."/>
            <person name="Nusbaum C."/>
            <person name="Birren B."/>
        </authorList>
    </citation>
    <scope>NUCLEOTIDE SEQUENCE [LARGE SCALE GENOMIC DNA]</scope>
    <source>
        <strain evidence="4 5">JP610</strain>
    </source>
</reference>
<dbReference type="RefSeq" id="XP_014155093.1">
    <property type="nucleotide sequence ID" value="XM_014299618.1"/>
</dbReference>
<sequence length="261" mass="30215">MAIILDVVNMLHTSSLLADDIEDNSNLRRGIPVAHIIYGVPATINSANYVYFQALERITEMDNMEALQIFSKEMLELHRGQGKDIYWRDSNKCPQFDDYNEMVIQKTGGLFRLSVKLMQVFSQDQRDYVPLLNTMGLYFQIRDDYVNLTSTEYMSNKSFCEDLTEGKFSYPIVHSVLKNPNERQLLNILKQRTESRDVKKYALQLIHKSGSFEYTKRELDRLADLALEMIDGLGGNSALEELIMTLRHVHLHRMDSESFSV</sequence>
<dbReference type="InterPro" id="IPR008949">
    <property type="entry name" value="Isoprenoid_synthase_dom_sf"/>
</dbReference>
<dbReference type="EMBL" id="KQ242059">
    <property type="protein sequence ID" value="KNC81191.1"/>
    <property type="molecule type" value="Genomic_DNA"/>
</dbReference>
<keyword evidence="2" id="KW-0460">Magnesium</keyword>
<dbReference type="InterPro" id="IPR033749">
    <property type="entry name" value="Polyprenyl_synt_CS"/>
</dbReference>
<dbReference type="Gene3D" id="1.10.600.10">
    <property type="entry name" value="Farnesyl Diphosphate Synthase"/>
    <property type="match status" value="1"/>
</dbReference>
<evidence type="ECO:0000313" key="4">
    <source>
        <dbReference type="EMBL" id="KNC81191.1"/>
    </source>
</evidence>
<dbReference type="PANTHER" id="PTHR12001">
    <property type="entry name" value="GERANYLGERANYL PYROPHOSPHATE SYNTHASE"/>
    <property type="match status" value="1"/>
</dbReference>
<dbReference type="GO" id="GO:0008299">
    <property type="term" value="P:isoprenoid biosynthetic process"/>
    <property type="evidence" value="ECO:0007669"/>
    <property type="project" value="InterPro"/>
</dbReference>
<keyword evidence="3" id="KW-0808">Transferase</keyword>
<evidence type="ECO:0000256" key="1">
    <source>
        <dbReference type="ARBA" id="ARBA00022723"/>
    </source>
</evidence>
<evidence type="ECO:0000256" key="3">
    <source>
        <dbReference type="RuleBase" id="RU004466"/>
    </source>
</evidence>
<dbReference type="PANTHER" id="PTHR12001:SF44">
    <property type="entry name" value="GERANYLGERANYL PYROPHOSPHATE SYNTHASE"/>
    <property type="match status" value="1"/>
</dbReference>
<name>A0A0L0FXB4_9EUKA</name>
<accession>A0A0L0FXB4</accession>
<keyword evidence="1" id="KW-0479">Metal-binding</keyword>
<dbReference type="SFLD" id="SFLDS00005">
    <property type="entry name" value="Isoprenoid_Synthase_Type_I"/>
    <property type="match status" value="1"/>
</dbReference>
<dbReference type="PROSITE" id="PS00444">
    <property type="entry name" value="POLYPRENYL_SYNTHASE_2"/>
    <property type="match status" value="1"/>
</dbReference>
<dbReference type="CDD" id="cd00685">
    <property type="entry name" value="Trans_IPPS_HT"/>
    <property type="match status" value="1"/>
</dbReference>
<organism evidence="4 5">
    <name type="scientific">Sphaeroforma arctica JP610</name>
    <dbReference type="NCBI Taxonomy" id="667725"/>
    <lineage>
        <taxon>Eukaryota</taxon>
        <taxon>Ichthyosporea</taxon>
        <taxon>Ichthyophonida</taxon>
        <taxon>Sphaeroforma</taxon>
    </lineage>
</organism>
<dbReference type="GO" id="GO:0046872">
    <property type="term" value="F:metal ion binding"/>
    <property type="evidence" value="ECO:0007669"/>
    <property type="project" value="UniProtKB-KW"/>
</dbReference>
<dbReference type="Proteomes" id="UP000054560">
    <property type="component" value="Unassembled WGS sequence"/>
</dbReference>
<dbReference type="AlphaFoldDB" id="A0A0L0FXB4"/>
<dbReference type="Pfam" id="PF00348">
    <property type="entry name" value="polyprenyl_synt"/>
    <property type="match status" value="1"/>
</dbReference>
<protein>
    <submittedName>
        <fullName evidence="4">Geranylgeranyl pyrophosphate synthase</fullName>
    </submittedName>
</protein>
<evidence type="ECO:0000313" key="5">
    <source>
        <dbReference type="Proteomes" id="UP000054560"/>
    </source>
</evidence>
<dbReference type="OrthoDB" id="6921389at2759"/>
<proteinExistence type="inferred from homology"/>
<keyword evidence="5" id="KW-1185">Reference proteome</keyword>
<dbReference type="SUPFAM" id="SSF48576">
    <property type="entry name" value="Terpenoid synthases"/>
    <property type="match status" value="1"/>
</dbReference>
<evidence type="ECO:0000256" key="2">
    <source>
        <dbReference type="ARBA" id="ARBA00022842"/>
    </source>
</evidence>
<dbReference type="PROSITE" id="PS00723">
    <property type="entry name" value="POLYPRENYL_SYNTHASE_1"/>
    <property type="match status" value="1"/>
</dbReference>